<evidence type="ECO:0000313" key="4">
    <source>
        <dbReference type="Proteomes" id="UP001152803"/>
    </source>
</evidence>
<name>A0A9Q1E0T8_CONCO</name>
<keyword evidence="4" id="KW-1185">Reference proteome</keyword>
<dbReference type="Proteomes" id="UP001152803">
    <property type="component" value="Unassembled WGS sequence"/>
</dbReference>
<accession>A0A9Q1E0T8</accession>
<dbReference type="EMBL" id="JAFJMO010000001">
    <property type="protein sequence ID" value="KAJ8287605.1"/>
    <property type="molecule type" value="Genomic_DNA"/>
</dbReference>
<reference evidence="3" key="1">
    <citation type="journal article" date="2023" name="Science">
        <title>Genome structures resolve the early diversification of teleost fishes.</title>
        <authorList>
            <person name="Parey E."/>
            <person name="Louis A."/>
            <person name="Montfort J."/>
            <person name="Bouchez O."/>
            <person name="Roques C."/>
            <person name="Iampietro C."/>
            <person name="Lluch J."/>
            <person name="Castinel A."/>
            <person name="Donnadieu C."/>
            <person name="Desvignes T."/>
            <person name="Floi Bucao C."/>
            <person name="Jouanno E."/>
            <person name="Wen M."/>
            <person name="Mejri S."/>
            <person name="Dirks R."/>
            <person name="Jansen H."/>
            <person name="Henkel C."/>
            <person name="Chen W.J."/>
            <person name="Zahm M."/>
            <person name="Cabau C."/>
            <person name="Klopp C."/>
            <person name="Thompson A.W."/>
            <person name="Robinson-Rechavi M."/>
            <person name="Braasch I."/>
            <person name="Lecointre G."/>
            <person name="Bobe J."/>
            <person name="Postlethwait J.H."/>
            <person name="Berthelot C."/>
            <person name="Roest Crollius H."/>
            <person name="Guiguen Y."/>
        </authorList>
    </citation>
    <scope>NUCLEOTIDE SEQUENCE</scope>
    <source>
        <strain evidence="3">Concon-B</strain>
    </source>
</reference>
<evidence type="ECO:0000256" key="2">
    <source>
        <dbReference type="SAM" id="SignalP"/>
    </source>
</evidence>
<feature type="compositionally biased region" description="Basic and acidic residues" evidence="1">
    <location>
        <begin position="140"/>
        <end position="154"/>
    </location>
</feature>
<sequence>MMSETTLLSFVLQLLMRHLLLGSYSVEAGIPQHVRPIQTISCEECLDVSCENVTAVWQPLSDNGPVWSRDSLGNAIPECGIYTPPSGTWYHICKKKQHVLMVTNDSVAGLTFIFETPERALRSERKTGEECPMLESELESEPKEIEFPTSEPEKGACVSSAEIEPRAFLFRLQFLA</sequence>
<keyword evidence="2" id="KW-0732">Signal</keyword>
<organism evidence="3 4">
    <name type="scientific">Conger conger</name>
    <name type="common">Conger eel</name>
    <name type="synonym">Muraena conger</name>
    <dbReference type="NCBI Taxonomy" id="82655"/>
    <lineage>
        <taxon>Eukaryota</taxon>
        <taxon>Metazoa</taxon>
        <taxon>Chordata</taxon>
        <taxon>Craniata</taxon>
        <taxon>Vertebrata</taxon>
        <taxon>Euteleostomi</taxon>
        <taxon>Actinopterygii</taxon>
        <taxon>Neopterygii</taxon>
        <taxon>Teleostei</taxon>
        <taxon>Anguilliformes</taxon>
        <taxon>Congridae</taxon>
        <taxon>Conger</taxon>
    </lineage>
</organism>
<protein>
    <submittedName>
        <fullName evidence="3">Uncharacterized protein</fullName>
    </submittedName>
</protein>
<gene>
    <name evidence="3" type="ORF">COCON_G00002640</name>
</gene>
<feature type="chain" id="PRO_5040428956" evidence="2">
    <location>
        <begin position="23"/>
        <end position="176"/>
    </location>
</feature>
<dbReference type="AlphaFoldDB" id="A0A9Q1E0T8"/>
<comment type="caution">
    <text evidence="3">The sequence shown here is derived from an EMBL/GenBank/DDBJ whole genome shotgun (WGS) entry which is preliminary data.</text>
</comment>
<feature type="region of interest" description="Disordered" evidence="1">
    <location>
        <begin position="137"/>
        <end position="156"/>
    </location>
</feature>
<evidence type="ECO:0000313" key="3">
    <source>
        <dbReference type="EMBL" id="KAJ8287605.1"/>
    </source>
</evidence>
<evidence type="ECO:0000256" key="1">
    <source>
        <dbReference type="SAM" id="MobiDB-lite"/>
    </source>
</evidence>
<proteinExistence type="predicted"/>
<feature type="signal peptide" evidence="2">
    <location>
        <begin position="1"/>
        <end position="22"/>
    </location>
</feature>